<sequence length="87" mass="10064">MGKVRDSLQKQLETEYRKEAEDCIKIYNALKAISRKKYGEEHVWASDWNVLTTTMLVGNFPNIKKIYKPSHIGRVFLKGIDYGDTAI</sequence>
<evidence type="ECO:0000313" key="2">
    <source>
        <dbReference type="Proteomes" id="UP000594030"/>
    </source>
</evidence>
<reference evidence="1 2" key="1">
    <citation type="submission" date="2020-07" db="EMBL/GenBank/DDBJ databases">
        <title>Taxonomic proposal: Crassvirales, a new order of highly abundant and diverse bacterial viruses.</title>
        <authorList>
            <person name="Shkoporov A.N."/>
            <person name="Stockdale S.R."/>
            <person name="Guerin E."/>
            <person name="Ross R.P."/>
            <person name="Hill C."/>
        </authorList>
    </citation>
    <scope>NUCLEOTIDE SEQUENCE [LARGE SCALE GENOMIC DNA]</scope>
</reference>
<name>A0A7M1RX80_9CAUD</name>
<organism evidence="1 2">
    <name type="scientific">uncultured phage cr108_1</name>
    <dbReference type="NCBI Taxonomy" id="2772069"/>
    <lineage>
        <taxon>Viruses</taxon>
        <taxon>Duplodnaviria</taxon>
        <taxon>Heunggongvirae</taxon>
        <taxon>Uroviricota</taxon>
        <taxon>Caudoviricetes</taxon>
        <taxon>Crassvirales</taxon>
        <taxon>Steigviridae</taxon>
        <taxon>Asinivirinae</taxon>
        <taxon>Pipoluvirus</taxon>
        <taxon>Pipoluvirus rarus</taxon>
    </lineage>
</organism>
<proteinExistence type="predicted"/>
<dbReference type="RefSeq" id="YP_010111195.1">
    <property type="nucleotide sequence ID" value="NC_055878.1"/>
</dbReference>
<dbReference type="GeneID" id="65129529"/>
<dbReference type="KEGG" id="vg:65129529"/>
<keyword evidence="2" id="KW-1185">Reference proteome</keyword>
<dbReference type="Proteomes" id="UP000594030">
    <property type="component" value="Segment"/>
</dbReference>
<accession>A0A7M1RX80</accession>
<protein>
    <submittedName>
        <fullName evidence="1">Uncharacterized protein</fullName>
    </submittedName>
</protein>
<evidence type="ECO:0000313" key="1">
    <source>
        <dbReference type="EMBL" id="QOR59037.1"/>
    </source>
</evidence>
<dbReference type="EMBL" id="MT774385">
    <property type="protein sequence ID" value="QOR59037.1"/>
    <property type="molecule type" value="Genomic_DNA"/>
</dbReference>